<dbReference type="PANTHER" id="PTHR12215">
    <property type="entry name" value="PHOSPHOPANTETHEINE TRANSFERASE"/>
    <property type="match status" value="1"/>
</dbReference>
<dbReference type="SUPFAM" id="SSF56214">
    <property type="entry name" value="4'-phosphopantetheinyl transferase"/>
    <property type="match status" value="2"/>
</dbReference>
<dbReference type="GO" id="GO:0019878">
    <property type="term" value="P:lysine biosynthetic process via aminoadipic acid"/>
    <property type="evidence" value="ECO:0007669"/>
    <property type="project" value="TreeGrafter"/>
</dbReference>
<name>A0A6C2CEJ5_9RHOO</name>
<sequence length="277" mass="29749">MPASPTETSQPVTSASLAAGNASFPPLAGDELQLWRFPLPLPDSPLRRAVESLPNATEHARAGRLVFAADRLRQLHSRGLLRLLLGASLGHPPHSLRFVANPHGKPTLADAPELHFNLSHCHDRALIGLTRAAPIGVDVERIRPLADRDALIAHCFSPAEQAWLAGRLASSREPDFFRIWTAKEAVLKALGSGLATAPESLTIHLAENGDKCAGVDGAPGPWTLFTHSPEPAHVMTTAVRALLAPGRIRQFHLTDDACPAWMDNGTSVQQDTFHGNP</sequence>
<keyword evidence="6" id="KW-1185">Reference proteome</keyword>
<dbReference type="GO" id="GO:0008897">
    <property type="term" value="F:holo-[acyl-carrier-protein] synthase activity"/>
    <property type="evidence" value="ECO:0007669"/>
    <property type="project" value="InterPro"/>
</dbReference>
<dbReference type="InterPro" id="IPR055066">
    <property type="entry name" value="AASDHPPT_N"/>
</dbReference>
<comment type="similarity">
    <text evidence="1">Belongs to the P-Pant transferase superfamily. Gsp/Sfp/HetI/AcpT family.</text>
</comment>
<organism evidence="5 6">
    <name type="scientific">Zoogloea oleivorans</name>
    <dbReference type="NCBI Taxonomy" id="1552750"/>
    <lineage>
        <taxon>Bacteria</taxon>
        <taxon>Pseudomonadati</taxon>
        <taxon>Pseudomonadota</taxon>
        <taxon>Betaproteobacteria</taxon>
        <taxon>Rhodocyclales</taxon>
        <taxon>Zoogloeaceae</taxon>
        <taxon>Zoogloea</taxon>
    </lineage>
</organism>
<dbReference type="InterPro" id="IPR050559">
    <property type="entry name" value="P-Pant_transferase_sf"/>
</dbReference>
<feature type="domain" description="4'-phosphopantetheinyl transferase" evidence="3">
    <location>
        <begin position="134"/>
        <end position="224"/>
    </location>
</feature>
<evidence type="ECO:0000256" key="1">
    <source>
        <dbReference type="ARBA" id="ARBA00010990"/>
    </source>
</evidence>
<evidence type="ECO:0000259" key="4">
    <source>
        <dbReference type="Pfam" id="PF22624"/>
    </source>
</evidence>
<accession>A0A6C2CEJ5</accession>
<dbReference type="OrthoDB" id="9808281at2"/>
<dbReference type="GO" id="GO:0005829">
    <property type="term" value="C:cytosol"/>
    <property type="evidence" value="ECO:0007669"/>
    <property type="project" value="TreeGrafter"/>
</dbReference>
<dbReference type="GO" id="GO:0000287">
    <property type="term" value="F:magnesium ion binding"/>
    <property type="evidence" value="ECO:0007669"/>
    <property type="project" value="InterPro"/>
</dbReference>
<dbReference type="Pfam" id="PF22624">
    <property type="entry name" value="AASDHPPT_N"/>
    <property type="match status" value="1"/>
</dbReference>
<evidence type="ECO:0000313" key="5">
    <source>
        <dbReference type="EMBL" id="TYC52374.1"/>
    </source>
</evidence>
<protein>
    <submittedName>
        <fullName evidence="5">4'-phosphopantetheinyl transferase superfamily protein</fullName>
    </submittedName>
</protein>
<dbReference type="PANTHER" id="PTHR12215:SF10">
    <property type="entry name" value="L-AMINOADIPATE-SEMIALDEHYDE DEHYDROGENASE-PHOSPHOPANTETHEINYL TRANSFERASE"/>
    <property type="match status" value="1"/>
</dbReference>
<feature type="domain" description="4'-phosphopantetheinyl transferase N-terminal" evidence="4">
    <location>
        <begin position="48"/>
        <end position="124"/>
    </location>
</feature>
<proteinExistence type="inferred from homology"/>
<reference evidence="5 6" key="1">
    <citation type="submission" date="2019-01" db="EMBL/GenBank/DDBJ databases">
        <title>Zoogloea oleivorans genome sequencing and assembly.</title>
        <authorList>
            <person name="Tancsics A."/>
            <person name="Farkas M."/>
            <person name="Kriszt B."/>
            <person name="Maroti G."/>
            <person name="Horvath B."/>
        </authorList>
    </citation>
    <scope>NUCLEOTIDE SEQUENCE [LARGE SCALE GENOMIC DNA]</scope>
    <source>
        <strain evidence="5 6">Buc</strain>
    </source>
</reference>
<dbReference type="EMBL" id="SDKK01000033">
    <property type="protein sequence ID" value="TYC52374.1"/>
    <property type="molecule type" value="Genomic_DNA"/>
</dbReference>
<comment type="caution">
    <text evidence="5">The sequence shown here is derived from an EMBL/GenBank/DDBJ whole genome shotgun (WGS) entry which is preliminary data.</text>
</comment>
<dbReference type="AlphaFoldDB" id="A0A6C2CEJ5"/>
<keyword evidence="2 5" id="KW-0808">Transferase</keyword>
<gene>
    <name evidence="5" type="ORF">ETQ85_22830</name>
</gene>
<dbReference type="Proteomes" id="UP000389128">
    <property type="component" value="Unassembled WGS sequence"/>
</dbReference>
<dbReference type="InterPro" id="IPR008278">
    <property type="entry name" value="4-PPantetheinyl_Trfase_dom"/>
</dbReference>
<evidence type="ECO:0000313" key="6">
    <source>
        <dbReference type="Proteomes" id="UP000389128"/>
    </source>
</evidence>
<dbReference type="InterPro" id="IPR037143">
    <property type="entry name" value="4-PPantetheinyl_Trfase_dom_sf"/>
</dbReference>
<dbReference type="Gene3D" id="3.90.470.20">
    <property type="entry name" value="4'-phosphopantetheinyl transferase domain"/>
    <property type="match status" value="2"/>
</dbReference>
<dbReference type="RefSeq" id="WP_148581361.1">
    <property type="nucleotide sequence ID" value="NZ_SDKK01000033.1"/>
</dbReference>
<evidence type="ECO:0000256" key="2">
    <source>
        <dbReference type="ARBA" id="ARBA00022679"/>
    </source>
</evidence>
<dbReference type="Pfam" id="PF01648">
    <property type="entry name" value="ACPS"/>
    <property type="match status" value="1"/>
</dbReference>
<evidence type="ECO:0000259" key="3">
    <source>
        <dbReference type="Pfam" id="PF01648"/>
    </source>
</evidence>